<gene>
    <name evidence="8" type="ORF">F2Q69_00063837</name>
</gene>
<comment type="cofactor">
    <cofactor evidence="1">
        <name>FAD</name>
        <dbReference type="ChEBI" id="CHEBI:57692"/>
    </cofactor>
</comment>
<name>A0A8S9RG76_BRACR</name>
<dbReference type="Proteomes" id="UP000712600">
    <property type="component" value="Unassembled WGS sequence"/>
</dbReference>
<organism evidence="8 9">
    <name type="scientific">Brassica cretica</name>
    <name type="common">Mustard</name>
    <dbReference type="NCBI Taxonomy" id="69181"/>
    <lineage>
        <taxon>Eukaryota</taxon>
        <taxon>Viridiplantae</taxon>
        <taxon>Streptophyta</taxon>
        <taxon>Embryophyta</taxon>
        <taxon>Tracheophyta</taxon>
        <taxon>Spermatophyta</taxon>
        <taxon>Magnoliopsida</taxon>
        <taxon>eudicotyledons</taxon>
        <taxon>Gunneridae</taxon>
        <taxon>Pentapetalae</taxon>
        <taxon>rosids</taxon>
        <taxon>malvids</taxon>
        <taxon>Brassicales</taxon>
        <taxon>Brassicaceae</taxon>
        <taxon>Brassiceae</taxon>
        <taxon>Brassica</taxon>
    </lineage>
</organism>
<keyword evidence="3" id="KW-0285">Flavoprotein</keyword>
<evidence type="ECO:0000256" key="5">
    <source>
        <dbReference type="ARBA" id="ARBA00022857"/>
    </source>
</evidence>
<dbReference type="InterPro" id="IPR050982">
    <property type="entry name" value="Auxin_biosynth/cation_transpt"/>
</dbReference>
<reference evidence="8" key="1">
    <citation type="submission" date="2019-12" db="EMBL/GenBank/DDBJ databases">
        <title>Genome sequencing and annotation of Brassica cretica.</title>
        <authorList>
            <person name="Studholme D.J."/>
            <person name="Sarris P."/>
        </authorList>
    </citation>
    <scope>NUCLEOTIDE SEQUENCE</scope>
    <source>
        <strain evidence="8">PFS-109/04</strain>
        <tissue evidence="8">Leaf</tissue>
    </source>
</reference>
<dbReference type="GO" id="GO:0009851">
    <property type="term" value="P:auxin biosynthetic process"/>
    <property type="evidence" value="ECO:0007669"/>
    <property type="project" value="TreeGrafter"/>
</dbReference>
<keyword evidence="4" id="KW-0274">FAD</keyword>
<evidence type="ECO:0000256" key="3">
    <source>
        <dbReference type="ARBA" id="ARBA00022630"/>
    </source>
</evidence>
<dbReference type="GO" id="GO:0004497">
    <property type="term" value="F:monooxygenase activity"/>
    <property type="evidence" value="ECO:0007669"/>
    <property type="project" value="UniProtKB-KW"/>
</dbReference>
<evidence type="ECO:0000313" key="9">
    <source>
        <dbReference type="Proteomes" id="UP000712600"/>
    </source>
</evidence>
<keyword evidence="6" id="KW-0560">Oxidoreductase</keyword>
<evidence type="ECO:0000256" key="7">
    <source>
        <dbReference type="ARBA" id="ARBA00023033"/>
    </source>
</evidence>
<dbReference type="AlphaFoldDB" id="A0A8S9RG76"/>
<comment type="similarity">
    <text evidence="2">Belongs to the FMO family.</text>
</comment>
<comment type="caution">
    <text evidence="8">The sequence shown here is derived from an EMBL/GenBank/DDBJ whole genome shotgun (WGS) entry which is preliminary data.</text>
</comment>
<keyword evidence="7" id="KW-0503">Monooxygenase</keyword>
<accession>A0A8S9RG76</accession>
<keyword evidence="5" id="KW-0521">NADP</keyword>
<dbReference type="EMBL" id="QGKX02000095">
    <property type="protein sequence ID" value="KAF3571739.1"/>
    <property type="molecule type" value="Genomic_DNA"/>
</dbReference>
<evidence type="ECO:0000256" key="6">
    <source>
        <dbReference type="ARBA" id="ARBA00023002"/>
    </source>
</evidence>
<sequence length="184" mass="20600">MSFSENILENWSPSMKHRNMKEQMTSLVIPTSLKFEFFSKNGFPKSQFPQAWKGKSGLYAAGFTRKGLAGASADAVNIAQDIGNVWREETKRQKMRRNVDSPWNVHGWGAFSRQPFFRLVPQLQVLHHFLAYSAASASAAKVMIGVPLLPLVIPPSASVGPPKKTVNFQVCSNVVMHRRRLSID</sequence>
<evidence type="ECO:0000256" key="4">
    <source>
        <dbReference type="ARBA" id="ARBA00022827"/>
    </source>
</evidence>
<evidence type="ECO:0000256" key="2">
    <source>
        <dbReference type="ARBA" id="ARBA00009183"/>
    </source>
</evidence>
<evidence type="ECO:0000256" key="1">
    <source>
        <dbReference type="ARBA" id="ARBA00001974"/>
    </source>
</evidence>
<proteinExistence type="inferred from homology"/>
<dbReference type="PANTHER" id="PTHR43539:SF70">
    <property type="entry name" value="FLAVIN-CONTAINING MONOOXYGENASE"/>
    <property type="match status" value="1"/>
</dbReference>
<evidence type="ECO:0000313" key="8">
    <source>
        <dbReference type="EMBL" id="KAF3571739.1"/>
    </source>
</evidence>
<dbReference type="GO" id="GO:0050660">
    <property type="term" value="F:flavin adenine dinucleotide binding"/>
    <property type="evidence" value="ECO:0007669"/>
    <property type="project" value="TreeGrafter"/>
</dbReference>
<dbReference type="PANTHER" id="PTHR43539">
    <property type="entry name" value="FLAVIN-BINDING MONOOXYGENASE-LIKE PROTEIN (AFU_ORTHOLOGUE AFUA_4G09220)"/>
    <property type="match status" value="1"/>
</dbReference>
<protein>
    <submittedName>
        <fullName evidence="8">Uncharacterized protein</fullName>
    </submittedName>
</protein>